<dbReference type="AlphaFoldDB" id="A0A9P7A1L4"/>
<accession>A0A9P7A1L4</accession>
<protein>
    <submittedName>
        <fullName evidence="2">Uncharacterized protein</fullName>
    </submittedName>
</protein>
<reference evidence="2" key="1">
    <citation type="journal article" date="2020" name="New Phytol.">
        <title>Comparative genomics reveals dynamic genome evolution in host specialist ectomycorrhizal fungi.</title>
        <authorList>
            <person name="Lofgren L.A."/>
            <person name="Nguyen N.H."/>
            <person name="Vilgalys R."/>
            <person name="Ruytinx J."/>
            <person name="Liao H.L."/>
            <person name="Branco S."/>
            <person name="Kuo A."/>
            <person name="LaButti K."/>
            <person name="Lipzen A."/>
            <person name="Andreopoulos W."/>
            <person name="Pangilinan J."/>
            <person name="Riley R."/>
            <person name="Hundley H."/>
            <person name="Na H."/>
            <person name="Barry K."/>
            <person name="Grigoriev I.V."/>
            <person name="Stajich J.E."/>
            <person name="Kennedy P.G."/>
        </authorList>
    </citation>
    <scope>NUCLEOTIDE SEQUENCE</scope>
    <source>
        <strain evidence="2">DOB743</strain>
    </source>
</reference>
<keyword evidence="3" id="KW-1185">Reference proteome</keyword>
<sequence length="376" mass="40399">MSSSSSNIVFVGRKMCMAHFWCMLHSELRMVHSALLLECQDAVVCFAMWDHTEHHTAAPIFRMANATLTGLYLHGRLLNFPGQSALQHCLHMSMTACGKDAAAAKVPLCMEGEDTKALASGCKSHRTLEKLVKGWKVKAILPAVEEPEVATARPVQRVAEVVFPVAGSSSKAPAEEEECVTPLDMGEPAPGGRKSVPAVPSWIALLRRGSVVMPARMLGRGAPSFTKRKAPKAAPTARATKIAKASESTIELTKHVAASTTGGDADESSSEAEVKIKIIGERAAEVKIIRRSCTIAPRAIKPLPAHAPPAPLSKGMAKAIDTEEVLALALAENADLKEEVVRLKEVLVELISVSNRAYSMSQDWATVEQKMSELLD</sequence>
<dbReference type="EMBL" id="JABBWD010000011">
    <property type="protein sequence ID" value="KAG1779786.1"/>
    <property type="molecule type" value="Genomic_DNA"/>
</dbReference>
<gene>
    <name evidence="2" type="ORF">EV702DRAFT_1043671</name>
</gene>
<comment type="caution">
    <text evidence="2">The sequence shown here is derived from an EMBL/GenBank/DDBJ whole genome shotgun (WGS) entry which is preliminary data.</text>
</comment>
<name>A0A9P7A1L4_9AGAM</name>
<feature type="coiled-coil region" evidence="1">
    <location>
        <begin position="319"/>
        <end position="353"/>
    </location>
</feature>
<keyword evidence="1" id="KW-0175">Coiled coil</keyword>
<dbReference type="Proteomes" id="UP000714275">
    <property type="component" value="Unassembled WGS sequence"/>
</dbReference>
<evidence type="ECO:0000313" key="2">
    <source>
        <dbReference type="EMBL" id="KAG1779786.1"/>
    </source>
</evidence>
<evidence type="ECO:0000313" key="3">
    <source>
        <dbReference type="Proteomes" id="UP000714275"/>
    </source>
</evidence>
<organism evidence="2 3">
    <name type="scientific">Suillus placidus</name>
    <dbReference type="NCBI Taxonomy" id="48579"/>
    <lineage>
        <taxon>Eukaryota</taxon>
        <taxon>Fungi</taxon>
        <taxon>Dikarya</taxon>
        <taxon>Basidiomycota</taxon>
        <taxon>Agaricomycotina</taxon>
        <taxon>Agaricomycetes</taxon>
        <taxon>Agaricomycetidae</taxon>
        <taxon>Boletales</taxon>
        <taxon>Suillineae</taxon>
        <taxon>Suillaceae</taxon>
        <taxon>Suillus</taxon>
    </lineage>
</organism>
<evidence type="ECO:0000256" key="1">
    <source>
        <dbReference type="SAM" id="Coils"/>
    </source>
</evidence>
<proteinExistence type="predicted"/>